<dbReference type="EMBL" id="AACB03000003">
    <property type="protein sequence ID" value="KAE8302676.1"/>
    <property type="molecule type" value="Genomic_DNA"/>
</dbReference>
<organism evidence="1 2">
    <name type="scientific">Giardia intestinalis (strain ATCC 50803 / WB clone C6)</name>
    <name type="common">Giardia lamblia</name>
    <dbReference type="NCBI Taxonomy" id="184922"/>
    <lineage>
        <taxon>Eukaryota</taxon>
        <taxon>Metamonada</taxon>
        <taxon>Diplomonadida</taxon>
        <taxon>Hexamitidae</taxon>
        <taxon>Giardiinae</taxon>
        <taxon>Giardia</taxon>
    </lineage>
</organism>
<dbReference type="GO" id="GO:0046983">
    <property type="term" value="F:protein dimerization activity"/>
    <property type="evidence" value="ECO:0007669"/>
    <property type="project" value="InterPro"/>
</dbReference>
<dbReference type="VEuPathDB" id="GiardiaDB:GL50803_22133"/>
<protein>
    <submittedName>
        <fullName evidence="1">Uncharacterized protein</fullName>
    </submittedName>
</protein>
<name>D3KIB4_GIAIC</name>
<gene>
    <name evidence="1" type="ORF">GL50803_0022133</name>
</gene>
<dbReference type="HOGENOM" id="CLU_687830_0_0_1"/>
<dbReference type="Proteomes" id="UP000001548">
    <property type="component" value="Unassembled WGS sequence"/>
</dbReference>
<evidence type="ECO:0000313" key="1">
    <source>
        <dbReference type="EMBL" id="KAE8302676.1"/>
    </source>
</evidence>
<accession>D3KIB4</accession>
<evidence type="ECO:0000313" key="2">
    <source>
        <dbReference type="Proteomes" id="UP000001548"/>
    </source>
</evidence>
<comment type="caution">
    <text evidence="1">The sequence shown here is derived from an EMBL/GenBank/DDBJ whole genome shotgun (WGS) entry which is preliminary data.</text>
</comment>
<dbReference type="AlphaFoldDB" id="D3KIB4"/>
<proteinExistence type="predicted"/>
<keyword evidence="2" id="KW-1185">Reference proteome</keyword>
<reference evidence="1 2" key="1">
    <citation type="journal article" date="2007" name="Science">
        <title>Genomic minimalism in the early diverging intestinal parasite Giardia lamblia.</title>
        <authorList>
            <person name="Morrison H.G."/>
            <person name="McArthur A.G."/>
            <person name="Gillin F.D."/>
            <person name="Aley S.B."/>
            <person name="Adam R.D."/>
            <person name="Olsen G.J."/>
            <person name="Best A.A."/>
            <person name="Cande W.Z."/>
            <person name="Chen F."/>
            <person name="Cipriano M.J."/>
            <person name="Davids B.J."/>
            <person name="Dawson S.C."/>
            <person name="Elmendorf H.G."/>
            <person name="Hehl A.B."/>
            <person name="Holder M.E."/>
            <person name="Huse S.M."/>
            <person name="Kim U.U."/>
            <person name="Lasek-Nesselquist E."/>
            <person name="Manning G."/>
            <person name="Nigam A."/>
            <person name="Nixon J.E."/>
            <person name="Palm D."/>
            <person name="Passamaneck N.E."/>
            <person name="Prabhu A."/>
            <person name="Reich C.I."/>
            <person name="Reiner D.S."/>
            <person name="Samuelson J."/>
            <person name="Svard S.G."/>
            <person name="Sogin M.L."/>
        </authorList>
    </citation>
    <scope>NUCLEOTIDE SEQUENCE [LARGE SCALE GENOMIC DNA]</scope>
    <source>
        <strain evidence="1 2">WB C6</strain>
    </source>
</reference>
<dbReference type="Pfam" id="PF05699">
    <property type="entry name" value="Dimer_Tnp_hAT"/>
    <property type="match status" value="1"/>
</dbReference>
<sequence length="401" mass="44238">MKPSKFCDEIARALRDLSSNREILYMGCLMQWQNKAFTILYEQHFSDVIEVVHKLTMKILNMSVSMKEQFRSFLAQYELSVKGPSVTDESIGSDASGAEPASRKTLSKVDTEAGLRPALRVYSTVRWTYLYICILNFYENLERLIAFISRCPNTTSVLSKHLATQLINLTWIRRLAFLADIFQLCRGLRLLMEGPRIVPGHALLEMGGLRDALQTVLAELRAGVWTRLPRLGARLRDGAALPDEERRSLAGALEAFVAELDACLSAYRQCLPLLRLTVSPVCAPAAGGAAPPEPFPVPGVDRDGFTAEYRGFSGGERGDAHRRCLERIRGMTCNAARWNALVTFWADQRAAYPQTSRAALGLLTVLATVCASEVSSSALKRALSRGAGAVLLARLDARVGE</sequence>
<dbReference type="InterPro" id="IPR008906">
    <property type="entry name" value="HATC_C_dom"/>
</dbReference>